<dbReference type="Pfam" id="PF25885">
    <property type="entry name" value="HH_EMRA"/>
    <property type="match status" value="1"/>
</dbReference>
<dbReference type="InterPro" id="IPR006143">
    <property type="entry name" value="RND_pump_MFP"/>
</dbReference>
<evidence type="ECO:0000256" key="3">
    <source>
        <dbReference type="ARBA" id="ARBA00022989"/>
    </source>
</evidence>
<comment type="similarity">
    <text evidence="1">Belongs to the membrane fusion protein (MFP) (TC 8.A.1) family.</text>
</comment>
<dbReference type="PANTHER" id="PTHR30367">
    <property type="entry name" value="P-HYDROXYBENZOIC ACID EFFLUX PUMP SUBUNIT AAEA-RELATED"/>
    <property type="match status" value="1"/>
</dbReference>
<dbReference type="GO" id="GO:0022857">
    <property type="term" value="F:transmembrane transporter activity"/>
    <property type="evidence" value="ECO:0007669"/>
    <property type="project" value="InterPro"/>
</dbReference>
<keyword evidence="4 6" id="KW-0472">Membrane</keyword>
<sequence length="301" mass="33423">MKRDIYAYITTCVLVIAVGFSAFLVYTDNAIPFTTQATVKTTSINVVPEVKGYITDVYVREGQRVPAGAPLLQIDRTDYQIAKDKALAVQKQRQSTLAKSTRHYQRIRALAKKGSISQDDLDVAKEAMANANAQLEQANADLATAKRNLERTLMIAKHAGVVTNLAYKPGMYVSPSSVAVHLVNRQDLWVAADFTEKGLPALQKNRHVNIVFDALPNRVFQGQISAIDQAIQSGLNDAGQLATVTNETRWIRSQQKVRVRIRLDEMPSNVVAGGRASVMLRDDGKVSDTWMSLLSWLRYLY</sequence>
<evidence type="ECO:0000256" key="1">
    <source>
        <dbReference type="ARBA" id="ARBA00009477"/>
    </source>
</evidence>
<dbReference type="SUPFAM" id="SSF111369">
    <property type="entry name" value="HlyD-like secretion proteins"/>
    <property type="match status" value="1"/>
</dbReference>
<keyword evidence="3 6" id="KW-1133">Transmembrane helix</keyword>
<keyword evidence="9" id="KW-0614">Plasmid</keyword>
<dbReference type="NCBIfam" id="TIGR01730">
    <property type="entry name" value="RND_mfp"/>
    <property type="match status" value="1"/>
</dbReference>
<dbReference type="GO" id="GO:0016020">
    <property type="term" value="C:membrane"/>
    <property type="evidence" value="ECO:0007669"/>
    <property type="project" value="InterPro"/>
</dbReference>
<name>A0AB39HKJ3_9VIBR</name>
<evidence type="ECO:0000256" key="6">
    <source>
        <dbReference type="SAM" id="Phobius"/>
    </source>
</evidence>
<gene>
    <name evidence="9" type="ORF">AB0763_13340</name>
</gene>
<evidence type="ECO:0000259" key="7">
    <source>
        <dbReference type="Pfam" id="PF25885"/>
    </source>
</evidence>
<feature type="domain" description="Multidrug export protein EmrA/FarA alpha-helical hairpin" evidence="7">
    <location>
        <begin position="80"/>
        <end position="152"/>
    </location>
</feature>
<proteinExistence type="inferred from homology"/>
<dbReference type="EMBL" id="CP162602">
    <property type="protein sequence ID" value="XDK26769.1"/>
    <property type="molecule type" value="Genomic_DNA"/>
</dbReference>
<keyword evidence="5" id="KW-0175">Coiled coil</keyword>
<evidence type="ECO:0000313" key="9">
    <source>
        <dbReference type="EMBL" id="XDK26769.1"/>
    </source>
</evidence>
<reference evidence="9" key="1">
    <citation type="submission" date="2024-07" db="EMBL/GenBank/DDBJ databases">
        <title>Genome Analysis of a Potential Novel Vibrio Species Secreting pH- and Thermo-stable Alginate Lyase and its Application in Producing Alginate Oligosaccharides.</title>
        <authorList>
            <person name="Huang H."/>
            <person name="Bao K."/>
        </authorList>
    </citation>
    <scope>NUCLEOTIDE SEQUENCE</scope>
    <source>
        <strain evidence="9">HB236076</strain>
        <plasmid evidence="9">p-HB236076</plasmid>
    </source>
</reference>
<dbReference type="Gene3D" id="1.10.287.470">
    <property type="entry name" value="Helix hairpin bin"/>
    <property type="match status" value="1"/>
</dbReference>
<dbReference type="PANTHER" id="PTHR30367:SF6">
    <property type="entry name" value="SECRETION PROTEIN-RELATED"/>
    <property type="match status" value="1"/>
</dbReference>
<evidence type="ECO:0000259" key="8">
    <source>
        <dbReference type="Pfam" id="PF25963"/>
    </source>
</evidence>
<feature type="domain" description="p-hydroxybenzoic acid efflux pump subunit AaeA-like beta-barrel" evidence="8">
    <location>
        <begin position="189"/>
        <end position="279"/>
    </location>
</feature>
<feature type="transmembrane region" description="Helical" evidence="6">
    <location>
        <begin position="5"/>
        <end position="26"/>
    </location>
</feature>
<dbReference type="RefSeq" id="WP_306099684.1">
    <property type="nucleotide sequence ID" value="NZ_CP162602.1"/>
</dbReference>
<dbReference type="InterPro" id="IPR058634">
    <property type="entry name" value="AaeA-lik-b-barrel"/>
</dbReference>
<evidence type="ECO:0000256" key="2">
    <source>
        <dbReference type="ARBA" id="ARBA00022692"/>
    </source>
</evidence>
<dbReference type="Pfam" id="PF25963">
    <property type="entry name" value="Beta-barrel_AAEA"/>
    <property type="match status" value="1"/>
</dbReference>
<dbReference type="KEGG" id="vih:AB0763_13340"/>
<protein>
    <submittedName>
        <fullName evidence="9">Efflux RND transporter periplasmic adaptor subunit</fullName>
    </submittedName>
</protein>
<organism evidence="9">
    <name type="scientific">Vibrio sp. HB236076</name>
    <dbReference type="NCBI Taxonomy" id="3232307"/>
    <lineage>
        <taxon>Bacteria</taxon>
        <taxon>Pseudomonadati</taxon>
        <taxon>Pseudomonadota</taxon>
        <taxon>Gammaproteobacteria</taxon>
        <taxon>Vibrionales</taxon>
        <taxon>Vibrionaceae</taxon>
        <taxon>Vibrio</taxon>
    </lineage>
</organism>
<dbReference type="AlphaFoldDB" id="A0AB39HKJ3"/>
<accession>A0AB39HKJ3</accession>
<dbReference type="InterPro" id="IPR050393">
    <property type="entry name" value="MFP_Efflux_Pump"/>
</dbReference>
<dbReference type="Gene3D" id="2.40.30.170">
    <property type="match status" value="1"/>
</dbReference>
<evidence type="ECO:0000256" key="5">
    <source>
        <dbReference type="SAM" id="Coils"/>
    </source>
</evidence>
<feature type="coiled-coil region" evidence="5">
    <location>
        <begin position="121"/>
        <end position="155"/>
    </location>
</feature>
<dbReference type="InterPro" id="IPR058633">
    <property type="entry name" value="EmrA/FarA_HH"/>
</dbReference>
<keyword evidence="2 6" id="KW-0812">Transmembrane</keyword>
<evidence type="ECO:0000256" key="4">
    <source>
        <dbReference type="ARBA" id="ARBA00023136"/>
    </source>
</evidence>
<geneLocation type="plasmid" evidence="9">
    <name>p-HB236076</name>
</geneLocation>